<feature type="region of interest" description="Disordered" evidence="2">
    <location>
        <begin position="287"/>
        <end position="394"/>
    </location>
</feature>
<gene>
    <name evidence="3" type="primary">Mo02964</name>
    <name evidence="3" type="ORF">E5Q_02964</name>
</gene>
<reference evidence="3 4" key="1">
    <citation type="journal article" date="2011" name="J. Gen. Appl. Microbiol.">
        <title>Draft genome sequencing of the enigmatic basidiomycete Mixia osmundae.</title>
        <authorList>
            <person name="Nishida H."/>
            <person name="Nagatsuka Y."/>
            <person name="Sugiyama J."/>
        </authorList>
    </citation>
    <scope>NUCLEOTIDE SEQUENCE [LARGE SCALE GENOMIC DNA]</scope>
    <source>
        <strain evidence="4">CBS 9802 / IAM 14324 / JCM 22182 / KY 12970</strain>
    </source>
</reference>
<feature type="coiled-coil region" evidence="1">
    <location>
        <begin position="79"/>
        <end position="106"/>
    </location>
</feature>
<reference evidence="3 4" key="2">
    <citation type="journal article" date="2012" name="Open Biol.">
        <title>Characteristics of nucleosomes and linker DNA regions on the genome of the basidiomycete Mixia osmundae revealed by mono- and dinucleosome mapping.</title>
        <authorList>
            <person name="Nishida H."/>
            <person name="Kondo S."/>
            <person name="Matsumoto T."/>
            <person name="Suzuki Y."/>
            <person name="Yoshikawa H."/>
            <person name="Taylor T.D."/>
            <person name="Sugiyama J."/>
        </authorList>
    </citation>
    <scope>NUCLEOTIDE SEQUENCE [LARGE SCALE GENOMIC DNA]</scope>
    <source>
        <strain evidence="4">CBS 9802 / IAM 14324 / JCM 22182 / KY 12970</strain>
    </source>
</reference>
<evidence type="ECO:0000313" key="4">
    <source>
        <dbReference type="Proteomes" id="UP000009131"/>
    </source>
</evidence>
<feature type="region of interest" description="Disordered" evidence="2">
    <location>
        <begin position="122"/>
        <end position="175"/>
    </location>
</feature>
<dbReference type="Proteomes" id="UP000009131">
    <property type="component" value="Unassembled WGS sequence"/>
</dbReference>
<organism evidence="3 4">
    <name type="scientific">Mixia osmundae (strain CBS 9802 / IAM 14324 / JCM 22182 / KY 12970)</name>
    <dbReference type="NCBI Taxonomy" id="764103"/>
    <lineage>
        <taxon>Eukaryota</taxon>
        <taxon>Fungi</taxon>
        <taxon>Dikarya</taxon>
        <taxon>Basidiomycota</taxon>
        <taxon>Pucciniomycotina</taxon>
        <taxon>Mixiomycetes</taxon>
        <taxon>Mixiales</taxon>
        <taxon>Mixiaceae</taxon>
        <taxon>Mixia</taxon>
    </lineage>
</organism>
<name>G7E0D8_MIXOS</name>
<comment type="caution">
    <text evidence="3">The sequence shown here is derived from an EMBL/GenBank/DDBJ whole genome shotgun (WGS) entry which is preliminary data.</text>
</comment>
<feature type="compositionally biased region" description="Polar residues" evidence="2">
    <location>
        <begin position="294"/>
        <end position="313"/>
    </location>
</feature>
<dbReference type="AlphaFoldDB" id="G7E0D8"/>
<protein>
    <submittedName>
        <fullName evidence="3">Uncharacterized protein</fullName>
    </submittedName>
</protein>
<dbReference type="EMBL" id="BABT02000077">
    <property type="protein sequence ID" value="GAA96298.1"/>
    <property type="molecule type" value="Genomic_DNA"/>
</dbReference>
<feature type="compositionally biased region" description="Basic residues" evidence="2">
    <location>
        <begin position="383"/>
        <end position="394"/>
    </location>
</feature>
<accession>G7E0D8</accession>
<feature type="non-terminal residue" evidence="3">
    <location>
        <position position="394"/>
    </location>
</feature>
<dbReference type="InParanoid" id="G7E0D8"/>
<keyword evidence="1" id="KW-0175">Coiled coil</keyword>
<keyword evidence="4" id="KW-1185">Reference proteome</keyword>
<feature type="compositionally biased region" description="Basic and acidic residues" evidence="2">
    <location>
        <begin position="124"/>
        <end position="133"/>
    </location>
</feature>
<dbReference type="HOGENOM" id="CLU_701252_0_0_1"/>
<proteinExistence type="predicted"/>
<evidence type="ECO:0000256" key="2">
    <source>
        <dbReference type="SAM" id="MobiDB-lite"/>
    </source>
</evidence>
<sequence>MEGTYRPFKVPRVTPAQASYLEESPIRWPLSFHPPAMMRCRQTPSVDSPRPAHQSPLAYHECITAYTSDGPYGSGSSTAKDQSSELERLTRQLTHIEQDEEAMEDVQSPFLASATLSKLNRSCDQGHKQEHEPAQASSFPLAPACEISPRKAYPSPDSDHHRSMQGDMPGGALSMSDRSFDMSRLDTLAFVSDFIRQQREAHRASAEILLCTPVRVGSRSIEQSPDAGSMLLQSVPASQSQPLSQDNELARLVKTYACAEQPSPIQRVQLKSELLQRREGTRLRQIIQDEGSDQCGTPNQTEANAMPSTSPSYPKSKIETKAATPPYLTPAGHRSLLACSPAPANSARTSSPARQAHRPAQQTRLIAKGDLPAKKYMPTKVRSTAKSRPPVKAR</sequence>
<evidence type="ECO:0000313" key="3">
    <source>
        <dbReference type="EMBL" id="GAA96298.1"/>
    </source>
</evidence>
<evidence type="ECO:0000256" key="1">
    <source>
        <dbReference type="SAM" id="Coils"/>
    </source>
</evidence>